<gene>
    <name evidence="12" type="primary">BET1_1</name>
    <name evidence="12" type="ORF">Cantr_04515</name>
</gene>
<evidence type="ECO:0000256" key="8">
    <source>
        <dbReference type="ARBA" id="ARBA00046280"/>
    </source>
</evidence>
<keyword evidence="3 10" id="KW-0812">Transmembrane</keyword>
<comment type="caution">
    <text evidence="12">The sequence shown here is derived from an EMBL/GenBank/DDBJ whole genome shotgun (WGS) entry which is preliminary data.</text>
</comment>
<dbReference type="GO" id="GO:0000139">
    <property type="term" value="C:Golgi membrane"/>
    <property type="evidence" value="ECO:0007669"/>
    <property type="project" value="UniProtKB-SubCell"/>
</dbReference>
<dbReference type="PANTHER" id="PTHR12791">
    <property type="entry name" value="GOLGI SNARE BET1-RELATED"/>
    <property type="match status" value="1"/>
</dbReference>
<sequence length="150" mass="17018">MTSRYSAAGGAHQRDLRTQLFSSPTVGLRTPSRTPLRTASPYDPSPSASNQAKYNESLMNSLELQNDDEMSAMGSKISMLKNLGEKMGVEINKLIKLNDDITNNFERGKVTLKNTYNKMVVMSQRAGISWRMWLAVFLIVTLWFVYVWLF</sequence>
<reference evidence="12 13" key="1">
    <citation type="submission" date="2018-06" db="EMBL/GenBank/DDBJ databases">
        <title>Whole genome sequencing of Candida tropicalis (genome annotated by CSBL at Korea University).</title>
        <authorList>
            <person name="Ahn J."/>
        </authorList>
    </citation>
    <scope>NUCLEOTIDE SEQUENCE [LARGE SCALE GENOMIC DNA]</scope>
    <source>
        <strain evidence="12 13">ATCC 20962</strain>
    </source>
</reference>
<dbReference type="GO" id="GO:0015031">
    <property type="term" value="P:protein transport"/>
    <property type="evidence" value="ECO:0007669"/>
    <property type="project" value="UniProtKB-KW"/>
</dbReference>
<keyword evidence="6" id="KW-0333">Golgi apparatus</keyword>
<keyword evidence="5 10" id="KW-1133">Transmembrane helix</keyword>
<evidence type="ECO:0000259" key="11">
    <source>
        <dbReference type="PROSITE" id="PS50192"/>
    </source>
</evidence>
<evidence type="ECO:0000256" key="7">
    <source>
        <dbReference type="ARBA" id="ARBA00023136"/>
    </source>
</evidence>
<evidence type="ECO:0000256" key="5">
    <source>
        <dbReference type="ARBA" id="ARBA00022989"/>
    </source>
</evidence>
<feature type="region of interest" description="Disordered" evidence="9">
    <location>
        <begin position="1"/>
        <end position="51"/>
    </location>
</feature>
<keyword evidence="2" id="KW-0813">Transport</keyword>
<dbReference type="AlphaFoldDB" id="A0A367XNY1"/>
<feature type="transmembrane region" description="Helical" evidence="10">
    <location>
        <begin position="128"/>
        <end position="149"/>
    </location>
</feature>
<evidence type="ECO:0000256" key="2">
    <source>
        <dbReference type="ARBA" id="ARBA00022448"/>
    </source>
</evidence>
<organism evidence="12 13">
    <name type="scientific">Candida viswanathii</name>
    <dbReference type="NCBI Taxonomy" id="5486"/>
    <lineage>
        <taxon>Eukaryota</taxon>
        <taxon>Fungi</taxon>
        <taxon>Dikarya</taxon>
        <taxon>Ascomycota</taxon>
        <taxon>Saccharomycotina</taxon>
        <taxon>Pichiomycetes</taxon>
        <taxon>Debaryomycetaceae</taxon>
        <taxon>Candida/Lodderomyces clade</taxon>
        <taxon>Candida</taxon>
    </lineage>
</organism>
<dbReference type="STRING" id="5486.A0A367XNY1"/>
<accession>A0A367XNY1</accession>
<dbReference type="Gene3D" id="1.20.5.110">
    <property type="match status" value="1"/>
</dbReference>
<protein>
    <submittedName>
        <fullName evidence="12">Protein transport protein BET1</fullName>
    </submittedName>
</protein>
<feature type="compositionally biased region" description="Polar residues" evidence="9">
    <location>
        <begin position="19"/>
        <end position="37"/>
    </location>
</feature>
<dbReference type="OrthoDB" id="261831at2759"/>
<dbReference type="InterPro" id="IPR000727">
    <property type="entry name" value="T_SNARE_dom"/>
</dbReference>
<keyword evidence="7 10" id="KW-0472">Membrane</keyword>
<evidence type="ECO:0000256" key="10">
    <source>
        <dbReference type="SAM" id="Phobius"/>
    </source>
</evidence>
<evidence type="ECO:0000313" key="13">
    <source>
        <dbReference type="Proteomes" id="UP000253472"/>
    </source>
</evidence>
<dbReference type="SUPFAM" id="SSF58038">
    <property type="entry name" value="SNARE fusion complex"/>
    <property type="match status" value="1"/>
</dbReference>
<evidence type="ECO:0000256" key="6">
    <source>
        <dbReference type="ARBA" id="ARBA00023034"/>
    </source>
</evidence>
<evidence type="ECO:0000256" key="1">
    <source>
        <dbReference type="ARBA" id="ARBA00004394"/>
    </source>
</evidence>
<dbReference type="Proteomes" id="UP000253472">
    <property type="component" value="Unassembled WGS sequence"/>
</dbReference>
<evidence type="ECO:0000313" key="12">
    <source>
        <dbReference type="EMBL" id="RCK55344.1"/>
    </source>
</evidence>
<dbReference type="PROSITE" id="PS50192">
    <property type="entry name" value="T_SNARE"/>
    <property type="match status" value="1"/>
</dbReference>
<evidence type="ECO:0000256" key="4">
    <source>
        <dbReference type="ARBA" id="ARBA00022927"/>
    </source>
</evidence>
<keyword evidence="4" id="KW-0653">Protein transport</keyword>
<comment type="subcellular location">
    <subcellularLocation>
        <location evidence="8">Endomembrane system</location>
        <topology evidence="8">Single-pass type IV membrane protein</topology>
    </subcellularLocation>
    <subcellularLocation>
        <location evidence="1">Golgi apparatus membrane</location>
    </subcellularLocation>
</comment>
<feature type="domain" description="T-SNARE coiled-coil homology" evidence="11">
    <location>
        <begin position="60"/>
        <end position="122"/>
    </location>
</feature>
<evidence type="ECO:0000256" key="3">
    <source>
        <dbReference type="ARBA" id="ARBA00022692"/>
    </source>
</evidence>
<dbReference type="InterPro" id="IPR039899">
    <property type="entry name" value="BET1_SNARE"/>
</dbReference>
<dbReference type="CDD" id="cd15853">
    <property type="entry name" value="SNARE_Bet1"/>
    <property type="match status" value="1"/>
</dbReference>
<dbReference type="EMBL" id="QLNQ01000030">
    <property type="protein sequence ID" value="RCK55344.1"/>
    <property type="molecule type" value="Genomic_DNA"/>
</dbReference>
<proteinExistence type="predicted"/>
<evidence type="ECO:0000256" key="9">
    <source>
        <dbReference type="SAM" id="MobiDB-lite"/>
    </source>
</evidence>
<name>A0A367XNY1_9ASCO</name>
<keyword evidence="13" id="KW-1185">Reference proteome</keyword>